<sequence length="197" mass="22935">MDEIKKVLQELEFFLRESNSPILAHFQEGISASEISDSFSTMKFPVRDDIMKMYEWKNGVNDLFKKKTGEIELFTSGIMMPLELAVSIYALEARVQKSFKKDFFPLFTSGGGDYILMHLDEKKKTYGQLFLYSPSILLSSKPVSIYDSLNTLFQTTLEVYKKRGYYFNEVDKTLEVVYEIEKEVAIEMNPKSEFWRG</sequence>
<keyword evidence="2" id="KW-1185">Reference proteome</keyword>
<reference evidence="1 2" key="1">
    <citation type="submission" date="2017-10" db="EMBL/GenBank/DDBJ databases">
        <title>Paenichitinophaga pekingensis gen. nov., sp. nov., isolated from activated sludge.</title>
        <authorList>
            <person name="Jin D."/>
            <person name="Kong X."/>
            <person name="Deng Y."/>
            <person name="Bai Z."/>
        </authorList>
    </citation>
    <scope>NUCLEOTIDE SEQUENCE [LARGE SCALE GENOMIC DNA]</scope>
    <source>
        <strain evidence="1 2">13</strain>
    </source>
</reference>
<gene>
    <name evidence="1" type="ORF">COR50_00335</name>
</gene>
<dbReference type="KEGG" id="cbae:COR50_00335"/>
<dbReference type="RefSeq" id="WP_098192118.1">
    <property type="nucleotide sequence ID" value="NZ_CP023777.1"/>
</dbReference>
<evidence type="ECO:0000313" key="2">
    <source>
        <dbReference type="Proteomes" id="UP000220133"/>
    </source>
</evidence>
<evidence type="ECO:0000313" key="1">
    <source>
        <dbReference type="EMBL" id="ATL45728.1"/>
    </source>
</evidence>
<protein>
    <recommendedName>
        <fullName evidence="3">SMI1/KNR4 family protein</fullName>
    </recommendedName>
</protein>
<proteinExistence type="predicted"/>
<evidence type="ECO:0008006" key="3">
    <source>
        <dbReference type="Google" id="ProtNLM"/>
    </source>
</evidence>
<dbReference type="OrthoDB" id="6989522at2"/>
<organism evidence="1 2">
    <name type="scientific">Chitinophaga caeni</name>
    <dbReference type="NCBI Taxonomy" id="2029983"/>
    <lineage>
        <taxon>Bacteria</taxon>
        <taxon>Pseudomonadati</taxon>
        <taxon>Bacteroidota</taxon>
        <taxon>Chitinophagia</taxon>
        <taxon>Chitinophagales</taxon>
        <taxon>Chitinophagaceae</taxon>
        <taxon>Chitinophaga</taxon>
    </lineage>
</organism>
<dbReference type="EMBL" id="CP023777">
    <property type="protein sequence ID" value="ATL45728.1"/>
    <property type="molecule type" value="Genomic_DNA"/>
</dbReference>
<name>A0A291QP18_9BACT</name>
<dbReference type="AlphaFoldDB" id="A0A291QP18"/>
<accession>A0A291QP18</accession>
<dbReference type="Proteomes" id="UP000220133">
    <property type="component" value="Chromosome"/>
</dbReference>